<dbReference type="Gene3D" id="1.20.1050.10">
    <property type="match status" value="1"/>
</dbReference>
<dbReference type="SUPFAM" id="SSF47616">
    <property type="entry name" value="GST C-terminal domain-like"/>
    <property type="match status" value="1"/>
</dbReference>
<dbReference type="EMBL" id="CP053921">
    <property type="protein sequence ID" value="QKG70932.1"/>
    <property type="molecule type" value="Genomic_DNA"/>
</dbReference>
<comment type="similarity">
    <text evidence="1">Belongs to the GST superfamily.</text>
</comment>
<feature type="domain" description="GST N-terminal" evidence="2">
    <location>
        <begin position="20"/>
        <end position="102"/>
    </location>
</feature>
<evidence type="ECO:0000259" key="3">
    <source>
        <dbReference type="PROSITE" id="PS50405"/>
    </source>
</evidence>
<dbReference type="PANTHER" id="PTHR44051">
    <property type="entry name" value="GLUTATHIONE S-TRANSFERASE-RELATED"/>
    <property type="match status" value="1"/>
</dbReference>
<dbReference type="InterPro" id="IPR004046">
    <property type="entry name" value="GST_C"/>
</dbReference>
<dbReference type="PANTHER" id="PTHR44051:SF2">
    <property type="entry name" value="HYPOTHETICAL GLUTATHIONE S-TRANSFERASE LIKE PROTEIN"/>
    <property type="match status" value="1"/>
</dbReference>
<keyword evidence="5" id="KW-1185">Reference proteome</keyword>
<evidence type="ECO:0000313" key="4">
    <source>
        <dbReference type="EMBL" id="QKG70932.1"/>
    </source>
</evidence>
<dbReference type="InterPro" id="IPR040079">
    <property type="entry name" value="Glutathione_S-Trfase"/>
</dbReference>
<feature type="domain" description="GST C-terminal" evidence="3">
    <location>
        <begin position="104"/>
        <end position="222"/>
    </location>
</feature>
<dbReference type="InterPro" id="IPR004045">
    <property type="entry name" value="Glutathione_S-Trfase_N"/>
</dbReference>
<dbReference type="SFLD" id="SFLDG00358">
    <property type="entry name" value="Main_(cytGST)"/>
    <property type="match status" value="1"/>
</dbReference>
<gene>
    <name evidence="4" type="ORF">HQR01_05855</name>
</gene>
<dbReference type="Pfam" id="PF00043">
    <property type="entry name" value="GST_C"/>
    <property type="match status" value="1"/>
</dbReference>
<dbReference type="KEGG" id="emv:HQR01_05855"/>
<evidence type="ECO:0000259" key="2">
    <source>
        <dbReference type="PROSITE" id="PS50404"/>
    </source>
</evidence>
<dbReference type="PROSITE" id="PS50404">
    <property type="entry name" value="GST_NTER"/>
    <property type="match status" value="1"/>
</dbReference>
<dbReference type="Gene3D" id="3.40.30.10">
    <property type="entry name" value="Glutaredoxin"/>
    <property type="match status" value="1"/>
</dbReference>
<dbReference type="SUPFAM" id="SSF52833">
    <property type="entry name" value="Thioredoxin-like"/>
    <property type="match status" value="1"/>
</dbReference>
<dbReference type="PROSITE" id="PS50405">
    <property type="entry name" value="GST_CTER"/>
    <property type="match status" value="1"/>
</dbReference>
<sequence length="222" mass="25194">MPAWKRATISARSFWRWPVARYILHEDPRSGNCYKIKLTAALVGIPLEVRQYDIMAGETRTPEFLGNVNANGRIPVLQIDDRFLPESNAACWYLAEDSALIPNDRFDRADMLRWMFFEQYNHEPNVATLRFWLHFVGEANLSKQQRAQLMAKRIAGCDALSLMDRHLAGRDWFVGGGPTLADIALYAYTHVAEEGGFGLADYPAVEAWLARVAALPRYVAMS</sequence>
<name>A0A7D3XZF2_9SPHN</name>
<dbReference type="Pfam" id="PF02798">
    <property type="entry name" value="GST_N"/>
    <property type="match status" value="1"/>
</dbReference>
<protein>
    <submittedName>
        <fullName evidence="4">Glutathione S-transferase family protein</fullName>
    </submittedName>
</protein>
<dbReference type="GO" id="GO:0016740">
    <property type="term" value="F:transferase activity"/>
    <property type="evidence" value="ECO:0007669"/>
    <property type="project" value="UniProtKB-KW"/>
</dbReference>
<dbReference type="InterPro" id="IPR010987">
    <property type="entry name" value="Glutathione-S-Trfase_C-like"/>
</dbReference>
<dbReference type="AlphaFoldDB" id="A0A7D3XZF2"/>
<dbReference type="Proteomes" id="UP000504693">
    <property type="component" value="Chromosome"/>
</dbReference>
<dbReference type="InterPro" id="IPR036282">
    <property type="entry name" value="Glutathione-S-Trfase_C_sf"/>
</dbReference>
<reference evidence="4 5" key="1">
    <citation type="submission" date="2020-05" db="EMBL/GenBank/DDBJ databases">
        <title>Erythrobacter mangrovi sp. nov., isolated from rhizosphere soil of mangrove plant (Kandelia candel).</title>
        <authorList>
            <person name="Ye Y.H."/>
        </authorList>
    </citation>
    <scope>NUCLEOTIDE SEQUENCE [LARGE SCALE GENOMIC DNA]</scope>
    <source>
        <strain evidence="4 5">EB310</strain>
    </source>
</reference>
<dbReference type="CDD" id="cd03056">
    <property type="entry name" value="GST_N_4"/>
    <property type="match status" value="1"/>
</dbReference>
<dbReference type="InterPro" id="IPR036249">
    <property type="entry name" value="Thioredoxin-like_sf"/>
</dbReference>
<proteinExistence type="inferred from homology"/>
<keyword evidence="4" id="KW-0808">Transferase</keyword>
<dbReference type="SFLD" id="SFLDS00019">
    <property type="entry name" value="Glutathione_Transferase_(cytos"/>
    <property type="match status" value="1"/>
</dbReference>
<organism evidence="4 5">
    <name type="scientific">Erythrobacter mangrovi</name>
    <dbReference type="NCBI Taxonomy" id="2739433"/>
    <lineage>
        <taxon>Bacteria</taxon>
        <taxon>Pseudomonadati</taxon>
        <taxon>Pseudomonadota</taxon>
        <taxon>Alphaproteobacteria</taxon>
        <taxon>Sphingomonadales</taxon>
        <taxon>Erythrobacteraceae</taxon>
        <taxon>Erythrobacter/Porphyrobacter group</taxon>
        <taxon>Erythrobacter</taxon>
    </lineage>
</organism>
<evidence type="ECO:0000313" key="5">
    <source>
        <dbReference type="Proteomes" id="UP000504693"/>
    </source>
</evidence>
<evidence type="ECO:0000256" key="1">
    <source>
        <dbReference type="RuleBase" id="RU003494"/>
    </source>
</evidence>
<accession>A0A7D3XZF2</accession>